<evidence type="ECO:0000256" key="3">
    <source>
        <dbReference type="ARBA" id="ARBA00022989"/>
    </source>
</evidence>
<keyword evidence="8" id="KW-1185">Reference proteome</keyword>
<dbReference type="PANTHER" id="PTHR23112">
    <property type="entry name" value="G PROTEIN-COUPLED RECEPTOR 157-RELATED"/>
    <property type="match status" value="1"/>
</dbReference>
<dbReference type="GO" id="GO:0007189">
    <property type="term" value="P:adenylate cyclase-activating G protein-coupled receptor signaling pathway"/>
    <property type="evidence" value="ECO:0007669"/>
    <property type="project" value="TreeGrafter"/>
</dbReference>
<accession>A0AAD3D097</accession>
<dbReference type="AlphaFoldDB" id="A0AAD3D097"/>
<feature type="region of interest" description="Disordered" evidence="5">
    <location>
        <begin position="377"/>
        <end position="412"/>
    </location>
</feature>
<dbReference type="PANTHER" id="PTHR23112:SF0">
    <property type="entry name" value="TRANSMEMBRANE PROTEIN 116"/>
    <property type="match status" value="1"/>
</dbReference>
<evidence type="ECO:0000256" key="2">
    <source>
        <dbReference type="ARBA" id="ARBA00022692"/>
    </source>
</evidence>
<dbReference type="Gene3D" id="1.20.1070.10">
    <property type="entry name" value="Rhodopsin 7-helix transmembrane proteins"/>
    <property type="match status" value="1"/>
</dbReference>
<dbReference type="GO" id="GO:0005886">
    <property type="term" value="C:plasma membrane"/>
    <property type="evidence" value="ECO:0007669"/>
    <property type="project" value="TreeGrafter"/>
</dbReference>
<keyword evidence="2 6" id="KW-0812">Transmembrane</keyword>
<reference evidence="7 8" key="1">
    <citation type="journal article" date="2021" name="Sci. Rep.">
        <title>The genome of the diatom Chaetoceros tenuissimus carries an ancient integrated fragment of an extant virus.</title>
        <authorList>
            <person name="Hongo Y."/>
            <person name="Kimura K."/>
            <person name="Takaki Y."/>
            <person name="Yoshida Y."/>
            <person name="Baba S."/>
            <person name="Kobayashi G."/>
            <person name="Nagasaki K."/>
            <person name="Hano T."/>
            <person name="Tomaru Y."/>
        </authorList>
    </citation>
    <scope>NUCLEOTIDE SEQUENCE [LARGE SCALE GENOMIC DNA]</scope>
    <source>
        <strain evidence="7 8">NIES-3715</strain>
    </source>
</reference>
<gene>
    <name evidence="7" type="ORF">CTEN210_11954</name>
</gene>
<protein>
    <recommendedName>
        <fullName evidence="9">G-protein coupled receptors family 1 profile domain-containing protein</fullName>
    </recommendedName>
</protein>
<feature type="transmembrane region" description="Helical" evidence="6">
    <location>
        <begin position="328"/>
        <end position="349"/>
    </location>
</feature>
<name>A0AAD3D097_9STRA</name>
<feature type="transmembrane region" description="Helical" evidence="6">
    <location>
        <begin position="43"/>
        <end position="67"/>
    </location>
</feature>
<sequence>MGEEEVALAANIITCLGASLSLAASSTIVYMIRHTSRGLKSSYSRIIFGLSVGDIIQSSAIIIAVFAAPKDTPGTPLAIGSTFSCDLAGYAIILGILLTIFYLNFLIYFFWRRVKFRVTPANFANGEELYIHLIIWMLALVYPAIVVSRQEINPTRYGSTCIITSKPFLCGIGDEEDEDYMECTRGESATQMSRIFGGIIGGLLLSLFALLASITCHVYSIEKELSPRNKTSSHHSVQNEPLERETYNQQSAITDAENFPENEEAELNQEEEMPPANEPANQEEEKKESLTRRSLNQSLLYILAYIFTFAAPSAFFANPAILKNHYVLVLWLTALLVPTYGIFLILIYTRPKVKVLSEMFPESSWTLCFSVVVTSGGEVPPPNELRRPSPLPRMSEGPREEGSAEVYSYDDESTNGNYYEGLRESMIAVSRGDGWYVQN</sequence>
<organism evidence="7 8">
    <name type="scientific">Chaetoceros tenuissimus</name>
    <dbReference type="NCBI Taxonomy" id="426638"/>
    <lineage>
        <taxon>Eukaryota</taxon>
        <taxon>Sar</taxon>
        <taxon>Stramenopiles</taxon>
        <taxon>Ochrophyta</taxon>
        <taxon>Bacillariophyta</taxon>
        <taxon>Coscinodiscophyceae</taxon>
        <taxon>Chaetocerotophycidae</taxon>
        <taxon>Chaetocerotales</taxon>
        <taxon>Chaetocerotaceae</taxon>
        <taxon>Chaetoceros</taxon>
    </lineage>
</organism>
<dbReference type="EMBL" id="BLLK01000049">
    <property type="protein sequence ID" value="GFH55478.1"/>
    <property type="molecule type" value="Genomic_DNA"/>
</dbReference>
<evidence type="ECO:0000256" key="1">
    <source>
        <dbReference type="ARBA" id="ARBA00004141"/>
    </source>
</evidence>
<feature type="transmembrane region" description="Helical" evidence="6">
    <location>
        <begin position="129"/>
        <end position="147"/>
    </location>
</feature>
<evidence type="ECO:0000256" key="4">
    <source>
        <dbReference type="ARBA" id="ARBA00023136"/>
    </source>
</evidence>
<comment type="subcellular location">
    <subcellularLocation>
        <location evidence="1">Membrane</location>
        <topology evidence="1">Multi-pass membrane protein</topology>
    </subcellularLocation>
</comment>
<feature type="region of interest" description="Disordered" evidence="5">
    <location>
        <begin position="255"/>
        <end position="289"/>
    </location>
</feature>
<feature type="compositionally biased region" description="Acidic residues" evidence="5">
    <location>
        <begin position="258"/>
        <end position="273"/>
    </location>
</feature>
<proteinExistence type="predicted"/>
<evidence type="ECO:0000313" key="7">
    <source>
        <dbReference type="EMBL" id="GFH55478.1"/>
    </source>
</evidence>
<feature type="transmembrane region" description="Helical" evidence="6">
    <location>
        <begin position="87"/>
        <end position="109"/>
    </location>
</feature>
<dbReference type="SUPFAM" id="SSF81321">
    <property type="entry name" value="Family A G protein-coupled receptor-like"/>
    <property type="match status" value="1"/>
</dbReference>
<evidence type="ECO:0000313" key="8">
    <source>
        <dbReference type="Proteomes" id="UP001054902"/>
    </source>
</evidence>
<evidence type="ECO:0000256" key="6">
    <source>
        <dbReference type="SAM" id="Phobius"/>
    </source>
</evidence>
<keyword evidence="4 6" id="KW-0472">Membrane</keyword>
<dbReference type="GO" id="GO:0004930">
    <property type="term" value="F:G protein-coupled receptor activity"/>
    <property type="evidence" value="ECO:0007669"/>
    <property type="project" value="TreeGrafter"/>
</dbReference>
<feature type="transmembrane region" description="Helical" evidence="6">
    <location>
        <begin position="6"/>
        <end position="31"/>
    </location>
</feature>
<feature type="transmembrane region" description="Helical" evidence="6">
    <location>
        <begin position="299"/>
        <end position="322"/>
    </location>
</feature>
<keyword evidence="3 6" id="KW-1133">Transmembrane helix</keyword>
<evidence type="ECO:0000256" key="5">
    <source>
        <dbReference type="SAM" id="MobiDB-lite"/>
    </source>
</evidence>
<comment type="caution">
    <text evidence="7">The sequence shown here is derived from an EMBL/GenBank/DDBJ whole genome shotgun (WGS) entry which is preliminary data.</text>
</comment>
<feature type="transmembrane region" description="Helical" evidence="6">
    <location>
        <begin position="195"/>
        <end position="220"/>
    </location>
</feature>
<evidence type="ECO:0008006" key="9">
    <source>
        <dbReference type="Google" id="ProtNLM"/>
    </source>
</evidence>
<dbReference type="Proteomes" id="UP001054902">
    <property type="component" value="Unassembled WGS sequence"/>
</dbReference>